<dbReference type="GO" id="GO:0035102">
    <property type="term" value="C:PRC1 complex"/>
    <property type="evidence" value="ECO:0007669"/>
    <property type="project" value="TreeGrafter"/>
</dbReference>
<dbReference type="Proteomes" id="UP001356427">
    <property type="component" value="Unassembled WGS sequence"/>
</dbReference>
<dbReference type="SUPFAM" id="SSF54160">
    <property type="entry name" value="Chromo domain-like"/>
    <property type="match status" value="1"/>
</dbReference>
<dbReference type="GO" id="GO:0000122">
    <property type="term" value="P:negative regulation of transcription by RNA polymerase II"/>
    <property type="evidence" value="ECO:0007669"/>
    <property type="project" value="TreeGrafter"/>
</dbReference>
<dbReference type="InterPro" id="IPR017984">
    <property type="entry name" value="Chromo_dom_subgr"/>
</dbReference>
<feature type="region of interest" description="Disordered" evidence="6">
    <location>
        <begin position="160"/>
        <end position="198"/>
    </location>
</feature>
<dbReference type="GO" id="GO:0032183">
    <property type="term" value="F:SUMO binding"/>
    <property type="evidence" value="ECO:0007669"/>
    <property type="project" value="TreeGrafter"/>
</dbReference>
<dbReference type="PANTHER" id="PTHR46727:SF4">
    <property type="entry name" value="E3 SUMO-PROTEIN LIGASE CBX4"/>
    <property type="match status" value="1"/>
</dbReference>
<feature type="compositionally biased region" description="Polar residues" evidence="6">
    <location>
        <begin position="455"/>
        <end position="473"/>
    </location>
</feature>
<evidence type="ECO:0000256" key="1">
    <source>
        <dbReference type="ARBA" id="ARBA00004123"/>
    </source>
</evidence>
<feature type="domain" description="Chromo" evidence="7">
    <location>
        <begin position="11"/>
        <end position="69"/>
    </location>
</feature>
<evidence type="ECO:0000256" key="3">
    <source>
        <dbReference type="ARBA" id="ARBA00023015"/>
    </source>
</evidence>
<keyword evidence="5" id="KW-0539">Nucleus</keyword>
<dbReference type="InterPro" id="IPR043531">
    <property type="entry name" value="CBX4"/>
</dbReference>
<dbReference type="InterPro" id="IPR023780">
    <property type="entry name" value="Chromo_domain"/>
</dbReference>
<keyword evidence="4" id="KW-0804">Transcription</keyword>
<comment type="caution">
    <text evidence="8">The sequence shown here is derived from an EMBL/GenBank/DDBJ whole genome shotgun (WGS) entry which is preliminary data.</text>
</comment>
<dbReference type="GO" id="GO:0061665">
    <property type="term" value="F:SUMO ligase activity"/>
    <property type="evidence" value="ECO:0007669"/>
    <property type="project" value="TreeGrafter"/>
</dbReference>
<gene>
    <name evidence="8" type="ORF">J4Q44_G00178630</name>
</gene>
<feature type="compositionally biased region" description="Polar residues" evidence="6">
    <location>
        <begin position="588"/>
        <end position="597"/>
    </location>
</feature>
<feature type="region of interest" description="Disordered" evidence="6">
    <location>
        <begin position="118"/>
        <end position="146"/>
    </location>
</feature>
<keyword evidence="3" id="KW-0805">Transcription regulation</keyword>
<dbReference type="Gene3D" id="2.40.50.40">
    <property type="match status" value="1"/>
</dbReference>
<evidence type="ECO:0000256" key="6">
    <source>
        <dbReference type="SAM" id="MobiDB-lite"/>
    </source>
</evidence>
<dbReference type="PROSITE" id="PS00598">
    <property type="entry name" value="CHROMO_1"/>
    <property type="match status" value="1"/>
</dbReference>
<keyword evidence="2" id="KW-0678">Repressor</keyword>
<dbReference type="InterPro" id="IPR033773">
    <property type="entry name" value="CBX7_C"/>
</dbReference>
<evidence type="ECO:0000256" key="5">
    <source>
        <dbReference type="ARBA" id="ARBA00023242"/>
    </source>
</evidence>
<dbReference type="FunFam" id="2.40.50.40:FF:000006">
    <property type="entry name" value="Chromobox protein homolog 7"/>
    <property type="match status" value="1"/>
</dbReference>
<dbReference type="CDD" id="cd18645">
    <property type="entry name" value="CD_Cbx4"/>
    <property type="match status" value="1"/>
</dbReference>
<dbReference type="InterPro" id="IPR016197">
    <property type="entry name" value="Chromo-like_dom_sf"/>
</dbReference>
<dbReference type="PANTHER" id="PTHR46727">
    <property type="entry name" value="E3 SUMO-PROTEIN LIGASE CBX4"/>
    <property type="match status" value="1"/>
</dbReference>
<evidence type="ECO:0000313" key="8">
    <source>
        <dbReference type="EMBL" id="KAK6312199.1"/>
    </source>
</evidence>
<evidence type="ECO:0000259" key="7">
    <source>
        <dbReference type="PROSITE" id="PS50013"/>
    </source>
</evidence>
<evidence type="ECO:0000256" key="4">
    <source>
        <dbReference type="ARBA" id="ARBA00023163"/>
    </source>
</evidence>
<reference evidence="8 9" key="1">
    <citation type="submission" date="2021-04" db="EMBL/GenBank/DDBJ databases">
        <authorList>
            <person name="De Guttry C."/>
            <person name="Zahm M."/>
            <person name="Klopp C."/>
            <person name="Cabau C."/>
            <person name="Louis A."/>
            <person name="Berthelot C."/>
            <person name="Parey E."/>
            <person name="Roest Crollius H."/>
            <person name="Montfort J."/>
            <person name="Robinson-Rechavi M."/>
            <person name="Bucao C."/>
            <person name="Bouchez O."/>
            <person name="Gislard M."/>
            <person name="Lluch J."/>
            <person name="Milhes M."/>
            <person name="Lampietro C."/>
            <person name="Lopez Roques C."/>
            <person name="Donnadieu C."/>
            <person name="Braasch I."/>
            <person name="Desvignes T."/>
            <person name="Postlethwait J."/>
            <person name="Bobe J."/>
            <person name="Wedekind C."/>
            <person name="Guiguen Y."/>
        </authorList>
    </citation>
    <scope>NUCLEOTIDE SEQUENCE [LARGE SCALE GENOMIC DNA]</scope>
    <source>
        <strain evidence="8">Cs_M1</strain>
        <tissue evidence="8">Blood</tissue>
    </source>
</reference>
<evidence type="ECO:0000256" key="2">
    <source>
        <dbReference type="ARBA" id="ARBA00022491"/>
    </source>
</evidence>
<feature type="compositionally biased region" description="Basic residues" evidence="6">
    <location>
        <begin position="548"/>
        <end position="559"/>
    </location>
</feature>
<protein>
    <recommendedName>
        <fullName evidence="7">Chromo domain-containing protein</fullName>
    </recommendedName>
</protein>
<dbReference type="Pfam" id="PF00385">
    <property type="entry name" value="Chromo"/>
    <property type="match status" value="1"/>
</dbReference>
<proteinExistence type="predicted"/>
<feature type="region of interest" description="Disordered" evidence="6">
    <location>
        <begin position="283"/>
        <end position="599"/>
    </location>
</feature>
<dbReference type="InterPro" id="IPR023779">
    <property type="entry name" value="Chromodomain_CS"/>
</dbReference>
<dbReference type="PROSITE" id="PS50013">
    <property type="entry name" value="CHROMO_2"/>
    <property type="match status" value="1"/>
</dbReference>
<feature type="compositionally biased region" description="Basic and acidic residues" evidence="6">
    <location>
        <begin position="518"/>
        <end position="531"/>
    </location>
</feature>
<accession>A0AAN8QQ89</accession>
<dbReference type="SMART" id="SM00298">
    <property type="entry name" value="CHROMO"/>
    <property type="match status" value="1"/>
</dbReference>
<feature type="compositionally biased region" description="Basic and acidic residues" evidence="6">
    <location>
        <begin position="176"/>
        <end position="185"/>
    </location>
</feature>
<sequence>MELPAAGEHVFAVEGIEKKRIRKGKIEYLVKWRGWSPKYNTWEPEENILDPRLLVAFQNRERQEQLMGYRKRGPKPKHLLVQLPSFARRSSIPAGFEETSPEAENHLRSDLIQMHRSQPQQYQLNSKKHHQYQPSKQEVPADQLGNGKKKLFYQLNSKKHHHYQPDPNMYNTQSARPKEVAKGQEHSPPTNPNPGWNLPPALQQKWVRDKNTGCLSKVKDMTMVEMKKPAVRVNEAESECALKPSPKEAALPSAVSSKMKIIKNKNKNGRIVIVMSKYMDGNKAGAAKGKHSSDLTGEEKPQHAKQSDRTKVQGTTNVPKEICNASSPPAAEHPKKRSPEDGHFCKPSPSTAEEYNTEVARGQADLPDDHPLQLTTNPTPSPWAMDTSLPAPSPMDQIRTLPTPNNDHKRKLSQPKEDRGACKKFLSSRSISVPSAVPTPPQDKPMDLHLIVPRRSSSSGYGYEVTDTSTSQEEPMDLSCSRTRKQPEPEPVPEPEPEPKDPTPVMQDVSFSTVNRGESVRVRPPEPERRPRPAPPPSFMAEEFVNIPKKRGPKPKLRLRFNIEPDSCPTEEPAKRSRPIVVAKSHASRSSGEQSAESWRPRLDNVEKVVVTDVTTNFLTVTIKESSTDKGIWALASEHVTQTDQPESACENEPGYLCNWSGSGLAREAEANSRTVQQVRLRCTEGSVEWVYPGQALRVVLEPNLSSARHTTVCIKPFRSFHGASVYIERAGELDLLMTDGGRPEQVFCFPVDGPQKPAIFLLANPQSDISRRAVGFRYELLGIRTTAPNLGQSVLQSSCRPCNDTELLLAICSSDFVVRGSIRNVSHNAERQTSLVEVSEGRVYRQRSGVFERQTGTIGVPGSSSSWHGHIHTLLGGSSEPLEYKAQGRGPQGTHPGSTRGASPAPVGPSGERLREPGPLIGSPP</sequence>
<evidence type="ECO:0000313" key="9">
    <source>
        <dbReference type="Proteomes" id="UP001356427"/>
    </source>
</evidence>
<dbReference type="AlphaFoldDB" id="A0AAN8QQ89"/>
<dbReference type="EMBL" id="JAGTTL010000015">
    <property type="protein sequence ID" value="KAK6312199.1"/>
    <property type="molecule type" value="Genomic_DNA"/>
</dbReference>
<dbReference type="InterPro" id="IPR000953">
    <property type="entry name" value="Chromo/chromo_shadow_dom"/>
</dbReference>
<dbReference type="Pfam" id="PF17218">
    <property type="entry name" value="CBX7_C"/>
    <property type="match status" value="1"/>
</dbReference>
<feature type="region of interest" description="Disordered" evidence="6">
    <location>
        <begin position="882"/>
        <end position="926"/>
    </location>
</feature>
<dbReference type="GO" id="GO:0016925">
    <property type="term" value="P:protein sumoylation"/>
    <property type="evidence" value="ECO:0007669"/>
    <property type="project" value="TreeGrafter"/>
</dbReference>
<feature type="compositionally biased region" description="Basic and acidic residues" evidence="6">
    <location>
        <begin position="291"/>
        <end position="311"/>
    </location>
</feature>
<dbReference type="PRINTS" id="PR00504">
    <property type="entry name" value="CHROMODOMAIN"/>
</dbReference>
<name>A0AAN8QQ89_9TELE</name>
<comment type="subcellular location">
    <subcellularLocation>
        <location evidence="1">Nucleus</location>
    </subcellularLocation>
</comment>
<organism evidence="8 9">
    <name type="scientific">Coregonus suidteri</name>
    <dbReference type="NCBI Taxonomy" id="861788"/>
    <lineage>
        <taxon>Eukaryota</taxon>
        <taxon>Metazoa</taxon>
        <taxon>Chordata</taxon>
        <taxon>Craniata</taxon>
        <taxon>Vertebrata</taxon>
        <taxon>Euteleostomi</taxon>
        <taxon>Actinopterygii</taxon>
        <taxon>Neopterygii</taxon>
        <taxon>Teleostei</taxon>
        <taxon>Protacanthopterygii</taxon>
        <taxon>Salmoniformes</taxon>
        <taxon>Salmonidae</taxon>
        <taxon>Coregoninae</taxon>
        <taxon>Coregonus</taxon>
    </lineage>
</organism>
<keyword evidence="9" id="KW-1185">Reference proteome</keyword>